<gene>
    <name evidence="1" type="ORF">D5086_001861</name>
</gene>
<organism evidence="1 2">
    <name type="scientific">Populus alba</name>
    <name type="common">White poplar</name>
    <dbReference type="NCBI Taxonomy" id="43335"/>
    <lineage>
        <taxon>Eukaryota</taxon>
        <taxon>Viridiplantae</taxon>
        <taxon>Streptophyta</taxon>
        <taxon>Embryophyta</taxon>
        <taxon>Tracheophyta</taxon>
        <taxon>Spermatophyta</taxon>
        <taxon>Magnoliopsida</taxon>
        <taxon>eudicotyledons</taxon>
        <taxon>Gunneridae</taxon>
        <taxon>Pentapetalae</taxon>
        <taxon>rosids</taxon>
        <taxon>fabids</taxon>
        <taxon>Malpighiales</taxon>
        <taxon>Salicaceae</taxon>
        <taxon>Saliceae</taxon>
        <taxon>Populus</taxon>
    </lineage>
</organism>
<name>A0ACC4CZY7_POPAL</name>
<keyword evidence="2" id="KW-1185">Reference proteome</keyword>
<evidence type="ECO:0000313" key="1">
    <source>
        <dbReference type="EMBL" id="KAL3610841.1"/>
    </source>
</evidence>
<dbReference type="EMBL" id="RCHU02000001">
    <property type="protein sequence ID" value="KAL3610841.1"/>
    <property type="molecule type" value="Genomic_DNA"/>
</dbReference>
<proteinExistence type="predicted"/>
<accession>A0ACC4CZY7</accession>
<sequence length="367" mass="40337">MSWNKRQARHNNRFEGRRKDSDIENGSFPLNVNMKHFADTKHSSGDSSHQVLPLPGIQQHKQIIGSNSLNYMQKHMPLIHIDYSHSSDQISTCPTQSNVKSENNGYPSPSPKESSHASNHVRSIESANGPDFEAPAITTNENEENLYHCQEPSSGRNLRPANMVGPAEFYGPVSAKKVARQSEYDIKGVGTGIPAKLDSSNAQESSCMSSVLDGVSLEAASFRQLQQVMEQLDIRTKLCIRDSLYRLARSAEQRHNHRNGSGGKRDGADRSGALMAEEADKTGLMDMETDTNPIDRSIAHLLFHRPSDPSLMPAIDSSSLKSHTMIHGSISSLPVMTKEHCQEETATGVDGSLLMSNDKQSDNSSDV</sequence>
<dbReference type="Proteomes" id="UP000309997">
    <property type="component" value="Unassembled WGS sequence"/>
</dbReference>
<evidence type="ECO:0000313" key="2">
    <source>
        <dbReference type="Proteomes" id="UP000309997"/>
    </source>
</evidence>
<protein>
    <submittedName>
        <fullName evidence="1">Uncharacterized protein</fullName>
    </submittedName>
</protein>
<comment type="caution">
    <text evidence="1">The sequence shown here is derived from an EMBL/GenBank/DDBJ whole genome shotgun (WGS) entry which is preliminary data.</text>
</comment>
<reference evidence="1 2" key="1">
    <citation type="journal article" date="2024" name="Plant Biotechnol. J.">
        <title>Genome and CRISPR/Cas9 system of a widespread forest tree (Populus alba) in the world.</title>
        <authorList>
            <person name="Liu Y.J."/>
            <person name="Jiang P.F."/>
            <person name="Han X.M."/>
            <person name="Li X.Y."/>
            <person name="Wang H.M."/>
            <person name="Wang Y.J."/>
            <person name="Wang X.X."/>
            <person name="Zeng Q.Y."/>
        </authorList>
    </citation>
    <scope>NUCLEOTIDE SEQUENCE [LARGE SCALE GENOMIC DNA]</scope>
    <source>
        <strain evidence="2">cv. PAL-ZL1</strain>
    </source>
</reference>